<dbReference type="EMBL" id="DVNA01000229">
    <property type="protein sequence ID" value="HIU56092.1"/>
    <property type="molecule type" value="Genomic_DNA"/>
</dbReference>
<dbReference type="InterPro" id="IPR036005">
    <property type="entry name" value="Creatinase/aminopeptidase-like"/>
</dbReference>
<dbReference type="InterPro" id="IPR050659">
    <property type="entry name" value="Peptidase_M24B"/>
</dbReference>
<dbReference type="PANTHER" id="PTHR46112:SF2">
    <property type="entry name" value="XAA-PRO AMINOPEPTIDASE P-RELATED"/>
    <property type="match status" value="1"/>
</dbReference>
<evidence type="ECO:0000259" key="2">
    <source>
        <dbReference type="Pfam" id="PF01321"/>
    </source>
</evidence>
<dbReference type="Pfam" id="PF01321">
    <property type="entry name" value="Creatinase_N"/>
    <property type="match status" value="1"/>
</dbReference>
<keyword evidence="3" id="KW-0645">Protease</keyword>
<dbReference type="Pfam" id="PF00557">
    <property type="entry name" value="Peptidase_M24"/>
    <property type="match status" value="1"/>
</dbReference>
<reference evidence="3" key="2">
    <citation type="journal article" date="2021" name="PeerJ">
        <title>Extensive microbial diversity within the chicken gut microbiome revealed by metagenomics and culture.</title>
        <authorList>
            <person name="Gilroy R."/>
            <person name="Ravi A."/>
            <person name="Getino M."/>
            <person name="Pursley I."/>
            <person name="Horton D.L."/>
            <person name="Alikhan N.F."/>
            <person name="Baker D."/>
            <person name="Gharbi K."/>
            <person name="Hall N."/>
            <person name="Watson M."/>
            <person name="Adriaenssens E.M."/>
            <person name="Foster-Nyarko E."/>
            <person name="Jarju S."/>
            <person name="Secka A."/>
            <person name="Antonio M."/>
            <person name="Oren A."/>
            <person name="Chaudhuri R.R."/>
            <person name="La Ragione R."/>
            <person name="Hildebrand F."/>
            <person name="Pallen M.J."/>
        </authorList>
    </citation>
    <scope>NUCLEOTIDE SEQUENCE</scope>
    <source>
        <strain evidence="3">CHK158-818</strain>
    </source>
</reference>
<dbReference type="SUPFAM" id="SSF53092">
    <property type="entry name" value="Creatinase/prolidase N-terminal domain"/>
    <property type="match status" value="1"/>
</dbReference>
<dbReference type="Proteomes" id="UP000824112">
    <property type="component" value="Unassembled WGS sequence"/>
</dbReference>
<sequence>MYTAQLLPELQLRWEKMQTAIQAAGADALLISTNVNLYYASGRVFMGYIYLPASGAPYFFVKRPVGLNGERVVYIRKPEQIAEYLTEHGIAMPKTLFLETDSVSYNEYIRLTHIFSPEQVLNGTALIRTARTTKTDYELNLIRKSGQQHAALYRRVPSVYQEGMTDLEFSIEIERQARLLGSLGIFRVFGPTMEIFMGSVVSGENADTPSPYDFGLGGEGLDPSLPVGCNGSIIKPGMTVLVDMGGNFTGYMTDMSRTYSRGNIDDLALKAHQTALEIQETVIAAALPGTAAADLYRIGTEIAAKAGLEAYFMGHHQQAGFIGHGVGIEINEAPVIAPRSKDILKPGMVFALEPKFVIPHVGAVGVENTFIVTESGCEKVTPGREDIISLT</sequence>
<protein>
    <submittedName>
        <fullName evidence="3">Aminopeptidase P family protein</fullName>
    </submittedName>
</protein>
<gene>
    <name evidence="3" type="ORF">IAB03_09850</name>
</gene>
<proteinExistence type="predicted"/>
<dbReference type="CDD" id="cd01066">
    <property type="entry name" value="APP_MetAP"/>
    <property type="match status" value="1"/>
</dbReference>
<name>A0A9D1SDY7_9BACT</name>
<accession>A0A9D1SDY7</accession>
<feature type="domain" description="Peptidase M24" evidence="1">
    <location>
        <begin position="141"/>
        <end position="374"/>
    </location>
</feature>
<keyword evidence="3" id="KW-0378">Hydrolase</keyword>
<dbReference type="AlphaFoldDB" id="A0A9D1SDY7"/>
<organism evidence="3 4">
    <name type="scientific">Candidatus Gallibacteroides avistercoris</name>
    <dbReference type="NCBI Taxonomy" id="2840833"/>
    <lineage>
        <taxon>Bacteria</taxon>
        <taxon>Pseudomonadati</taxon>
        <taxon>Bacteroidota</taxon>
        <taxon>Bacteroidia</taxon>
        <taxon>Bacteroidales</taxon>
        <taxon>Bacteroidaceae</taxon>
        <taxon>Bacteroidaceae incertae sedis</taxon>
        <taxon>Candidatus Gallibacteroides</taxon>
    </lineage>
</organism>
<dbReference type="InterPro" id="IPR000994">
    <property type="entry name" value="Pept_M24"/>
</dbReference>
<dbReference type="GO" id="GO:0004177">
    <property type="term" value="F:aminopeptidase activity"/>
    <property type="evidence" value="ECO:0007669"/>
    <property type="project" value="UniProtKB-KW"/>
</dbReference>
<evidence type="ECO:0000313" key="4">
    <source>
        <dbReference type="Proteomes" id="UP000824112"/>
    </source>
</evidence>
<feature type="domain" description="Creatinase N-terminal" evidence="2">
    <location>
        <begin position="13"/>
        <end position="131"/>
    </location>
</feature>
<evidence type="ECO:0000259" key="1">
    <source>
        <dbReference type="Pfam" id="PF00557"/>
    </source>
</evidence>
<keyword evidence="3" id="KW-0031">Aminopeptidase</keyword>
<comment type="caution">
    <text evidence="3">The sequence shown here is derived from an EMBL/GenBank/DDBJ whole genome shotgun (WGS) entry which is preliminary data.</text>
</comment>
<dbReference type="SUPFAM" id="SSF55920">
    <property type="entry name" value="Creatinase/aminopeptidase"/>
    <property type="match status" value="1"/>
</dbReference>
<dbReference type="PANTHER" id="PTHR46112">
    <property type="entry name" value="AMINOPEPTIDASE"/>
    <property type="match status" value="1"/>
</dbReference>
<dbReference type="InterPro" id="IPR000587">
    <property type="entry name" value="Creatinase_N"/>
</dbReference>
<dbReference type="InterPro" id="IPR029149">
    <property type="entry name" value="Creatin/AminoP/Spt16_N"/>
</dbReference>
<dbReference type="Gene3D" id="3.90.230.10">
    <property type="entry name" value="Creatinase/methionine aminopeptidase superfamily"/>
    <property type="match status" value="1"/>
</dbReference>
<dbReference type="Gene3D" id="3.40.350.10">
    <property type="entry name" value="Creatinase/prolidase N-terminal domain"/>
    <property type="match status" value="1"/>
</dbReference>
<evidence type="ECO:0000313" key="3">
    <source>
        <dbReference type="EMBL" id="HIU56092.1"/>
    </source>
</evidence>
<reference evidence="3" key="1">
    <citation type="submission" date="2020-10" db="EMBL/GenBank/DDBJ databases">
        <authorList>
            <person name="Gilroy R."/>
        </authorList>
    </citation>
    <scope>NUCLEOTIDE SEQUENCE</scope>
    <source>
        <strain evidence="3">CHK158-818</strain>
    </source>
</reference>